<feature type="domain" description="DUF6603" evidence="2">
    <location>
        <begin position="894"/>
        <end position="1419"/>
    </location>
</feature>
<comment type="caution">
    <text evidence="3">The sequence shown here is derived from an EMBL/GenBank/DDBJ whole genome shotgun (WGS) entry which is preliminary data.</text>
</comment>
<dbReference type="InterPro" id="IPR046538">
    <property type="entry name" value="DUF6603"/>
</dbReference>
<feature type="non-terminal residue" evidence="3">
    <location>
        <position position="1"/>
    </location>
</feature>
<keyword evidence="4" id="KW-1185">Reference proteome</keyword>
<feature type="region of interest" description="Disordered" evidence="1">
    <location>
        <begin position="845"/>
        <end position="892"/>
    </location>
</feature>
<sequence length="1667" mass="179153">QLLLACTGPLLFDSPIDDKTGPDTRYYSLAGSDLTMQYFAFGWRIRNNDIFGRPLIKTVLAGLSRDVSDTSNTFLLLDDMRITLSMDDGPSQLSFSAKHDAVNQAFHNNTLQPGTGDGGKLADDTPPTEAWMELSGLKRFPGCVVLGLESGGLGDGGIKSLADMFSIVGLAPSPWLRTLLSETSVTLAVPDKHPARNAMWFLPGNEFMSCLRLEGIVDVKGSFGGFIGKYLSLWSVPSMQVIAKRTVTPIFNPTEKYFDTVGELTLGVELDIGAPKALGVYTSIKEELVTFMLVSYSPAVGWAALKDWLKKNCEDIMTSFAKLETDLASLSASRKQAGSAPDAASQQQPASDSNLSGIFWRKMSVTISDNGISAASIDLEASLPYLVPKGKHAVFDLSFSWEPGMYQFDCRFVGRAPQQAEEVKVPIQYHLDYERWAYLEPLVKSEDVMSLKYLSPGSELSIPYGIPSEIAAVGLTISNQGLKFNTQLQSSLPPPETAATDATKLPVLRIDRVFLTLDVDVDYSTPPTKVSIAFDGSVALHTRHRGDPTFYVLASIRYRSGDAKAWSFSATAANVPLAALYSLFAGGAEQSAAVNMLRAIQLKELSLGYEFNGAAASEVNFDAALSVAGLAATIEFRRFSATGWTLSAKLAPKQPDSGDGKMKLTLGGAVRDLLGQSVVDLLPELIRGTELPFSGDSQDKFVVICTRQNDPSRLVFGAELSFGAVRVHFAQVADVTERKPAKDDKGNKVKMPPPSVKRMIRVSLALPTIGKELPLIGKLDLPCDGIEFLWASSDTVADDLQTLNAKVDFLSQQPITMLDGDSILAKGLHFRLLDHGSVLIDHLFSNSDKTEKPKQPTPPGGGGSGKPAEGGKAADPGEESAGGDGEPATMAPMKRQKGGLKISGIGLSFDDGVLAIHLDARASLGPIEAGVKGLVVQFNLSNMKGLHDLYNCDIDAHIDGFDISFDRPPVMLAGALYHMKMIQTDVYSGGIAVAVPSLSIAALGQYVQVAARPPEPAYASFFVYAMLEGTLFSVGWADINGLIAGFGYNSKLRLPEGDQISSFPFLSGFSEPGGFSLEQALTSLTGEKGWITPSAGSLWLAAGLLMRACQTLDIRAVATLALGPDQGEVALLARATACLPRGSKPEGALMLIDLSIMGKLDFLHGEFSVQGSINPTSFILNKDCRPSGGFAIKSWFGKNKPHAGDWVVSFGGYHPAFRRPDHYPNPARLGISWSISSHLSVTGEAYAAVTPGAIMAGGMLHACFQLGGLSAWFDAHADFLVNLKPLYYEAEIAVSAGVSYEIRIWFIRAKISIELGASLILSGPPLGGTVHLDVAVLHFNIDFGDSQRGEPAALGFVEFLNLVLTEAASRDDVSPQDLYKKAHVLSVTSGRVSGNDNGKPKTKDEDRWLVRSNDFHFQVRSPVPIGSASVINDPSKTGGAMTGNTVRSRPMHMKPNDNRSITSTFSVTVRGASDAAEKPPLPFRIAEPVWDRVPSNHWGEYADSKDDYLDPGRSAATVSHLVGLSVLPPLPQAAAQSLSAAATAVAGETHTSAGFTPGPAPQDTVRYLGDEGRQEVRDSLRWERVQAAMAPEDASITRIDILAEFLGLVMPVTEKEKLADEQGGAWKPMGEKEKIRSEYRKIGALPPRVVLAEPRRFYRSPPMVFCS</sequence>
<protein>
    <recommendedName>
        <fullName evidence="2">DUF6603 domain-containing protein</fullName>
    </recommendedName>
</protein>
<gene>
    <name evidence="3" type="ORF">B0T25DRAFT_599276</name>
</gene>
<feature type="non-terminal residue" evidence="3">
    <location>
        <position position="1667"/>
    </location>
</feature>
<reference evidence="3" key="2">
    <citation type="submission" date="2023-06" db="EMBL/GenBank/DDBJ databases">
        <authorList>
            <consortium name="Lawrence Berkeley National Laboratory"/>
            <person name="Haridas S."/>
            <person name="Hensen N."/>
            <person name="Bonometti L."/>
            <person name="Westerberg I."/>
            <person name="Brannstrom I.O."/>
            <person name="Guillou S."/>
            <person name="Cros-Aarteil S."/>
            <person name="Calhoun S."/>
            <person name="Kuo A."/>
            <person name="Mondo S."/>
            <person name="Pangilinan J."/>
            <person name="Riley R."/>
            <person name="Labutti K."/>
            <person name="Andreopoulos B."/>
            <person name="Lipzen A."/>
            <person name="Chen C."/>
            <person name="Yanf M."/>
            <person name="Daum C."/>
            <person name="Ng V."/>
            <person name="Clum A."/>
            <person name="Steindorff A."/>
            <person name="Ohm R."/>
            <person name="Martin F."/>
            <person name="Silar P."/>
            <person name="Natvig D."/>
            <person name="Lalanne C."/>
            <person name="Gautier V."/>
            <person name="Ament-Velasquez S.L."/>
            <person name="Kruys A."/>
            <person name="Hutchinson M.I."/>
            <person name="Powell A.J."/>
            <person name="Barry K."/>
            <person name="Miller A.N."/>
            <person name="Grigoriev I.V."/>
            <person name="Debuchy R."/>
            <person name="Gladieux P."/>
            <person name="Thoren M.H."/>
            <person name="Johannesson H."/>
        </authorList>
    </citation>
    <scope>NUCLEOTIDE SEQUENCE</scope>
    <source>
        <strain evidence="3">CBS 955.72</strain>
    </source>
</reference>
<evidence type="ECO:0000313" key="4">
    <source>
        <dbReference type="Proteomes" id="UP001275084"/>
    </source>
</evidence>
<evidence type="ECO:0000313" key="3">
    <source>
        <dbReference type="EMBL" id="KAK3364725.1"/>
    </source>
</evidence>
<dbReference type="Proteomes" id="UP001275084">
    <property type="component" value="Unassembled WGS sequence"/>
</dbReference>
<feature type="region of interest" description="Disordered" evidence="1">
    <location>
        <begin position="1426"/>
        <end position="1460"/>
    </location>
</feature>
<dbReference type="EMBL" id="JAUIQD010000001">
    <property type="protein sequence ID" value="KAK3364725.1"/>
    <property type="molecule type" value="Genomic_DNA"/>
</dbReference>
<dbReference type="Pfam" id="PF20248">
    <property type="entry name" value="DUF6603"/>
    <property type="match status" value="1"/>
</dbReference>
<reference evidence="3" key="1">
    <citation type="journal article" date="2023" name="Mol. Phylogenet. Evol.">
        <title>Genome-scale phylogeny and comparative genomics of the fungal order Sordariales.</title>
        <authorList>
            <person name="Hensen N."/>
            <person name="Bonometti L."/>
            <person name="Westerberg I."/>
            <person name="Brannstrom I.O."/>
            <person name="Guillou S."/>
            <person name="Cros-Aarteil S."/>
            <person name="Calhoun S."/>
            <person name="Haridas S."/>
            <person name="Kuo A."/>
            <person name="Mondo S."/>
            <person name="Pangilinan J."/>
            <person name="Riley R."/>
            <person name="LaButti K."/>
            <person name="Andreopoulos B."/>
            <person name="Lipzen A."/>
            <person name="Chen C."/>
            <person name="Yan M."/>
            <person name="Daum C."/>
            <person name="Ng V."/>
            <person name="Clum A."/>
            <person name="Steindorff A."/>
            <person name="Ohm R.A."/>
            <person name="Martin F."/>
            <person name="Silar P."/>
            <person name="Natvig D.O."/>
            <person name="Lalanne C."/>
            <person name="Gautier V."/>
            <person name="Ament-Velasquez S.L."/>
            <person name="Kruys A."/>
            <person name="Hutchinson M.I."/>
            <person name="Powell A.J."/>
            <person name="Barry K."/>
            <person name="Miller A.N."/>
            <person name="Grigoriev I.V."/>
            <person name="Debuchy R."/>
            <person name="Gladieux P."/>
            <person name="Hiltunen Thoren M."/>
            <person name="Johannesson H."/>
        </authorList>
    </citation>
    <scope>NUCLEOTIDE SEQUENCE</scope>
    <source>
        <strain evidence="3">CBS 955.72</strain>
    </source>
</reference>
<accession>A0AAJ0MLD2</accession>
<organism evidence="3 4">
    <name type="scientific">Lasiosphaeria hispida</name>
    <dbReference type="NCBI Taxonomy" id="260671"/>
    <lineage>
        <taxon>Eukaryota</taxon>
        <taxon>Fungi</taxon>
        <taxon>Dikarya</taxon>
        <taxon>Ascomycota</taxon>
        <taxon>Pezizomycotina</taxon>
        <taxon>Sordariomycetes</taxon>
        <taxon>Sordariomycetidae</taxon>
        <taxon>Sordariales</taxon>
        <taxon>Lasiosphaeriaceae</taxon>
        <taxon>Lasiosphaeria</taxon>
    </lineage>
</organism>
<proteinExistence type="predicted"/>
<evidence type="ECO:0000259" key="2">
    <source>
        <dbReference type="Pfam" id="PF20248"/>
    </source>
</evidence>
<evidence type="ECO:0000256" key="1">
    <source>
        <dbReference type="SAM" id="MobiDB-lite"/>
    </source>
</evidence>
<name>A0AAJ0MLD2_9PEZI</name>